<dbReference type="EMBL" id="BAMD01000003">
    <property type="protein sequence ID" value="GAF01881.1"/>
    <property type="molecule type" value="Genomic_DNA"/>
</dbReference>
<comment type="caution">
    <text evidence="1">The sequence shown here is derived from an EMBL/GenBank/DDBJ whole genome shotgun (WGS) entry which is preliminary data.</text>
</comment>
<name>W7YBQ6_9BACT</name>
<proteinExistence type="predicted"/>
<dbReference type="RefSeq" id="WP_027472904.1">
    <property type="nucleotide sequence ID" value="NZ_BAMD01000003.1"/>
</dbReference>
<dbReference type="InterPro" id="IPR025563">
    <property type="entry name" value="DUF4286"/>
</dbReference>
<gene>
    <name evidence="1" type="ORF">JCM21142_501</name>
</gene>
<dbReference type="AlphaFoldDB" id="W7YBQ6"/>
<protein>
    <recommendedName>
        <fullName evidence="3">DUF4286 domain-containing protein</fullName>
    </recommendedName>
</protein>
<organism evidence="1 2">
    <name type="scientific">Saccharicrinis fermentans DSM 9555 = JCM 21142</name>
    <dbReference type="NCBI Taxonomy" id="869213"/>
    <lineage>
        <taxon>Bacteria</taxon>
        <taxon>Pseudomonadati</taxon>
        <taxon>Bacteroidota</taxon>
        <taxon>Bacteroidia</taxon>
        <taxon>Marinilabiliales</taxon>
        <taxon>Marinilabiliaceae</taxon>
        <taxon>Saccharicrinis</taxon>
    </lineage>
</organism>
<dbReference type="Pfam" id="PF14114">
    <property type="entry name" value="DUF4286"/>
    <property type="match status" value="1"/>
</dbReference>
<dbReference type="Proteomes" id="UP000019402">
    <property type="component" value="Unassembled WGS sequence"/>
</dbReference>
<reference evidence="1 2" key="1">
    <citation type="journal article" date="2014" name="Genome Announc.">
        <title>Draft Genome Sequence of Cytophaga fermentans JCM 21142T, a Facultative Anaerobe Isolated from Marine Mud.</title>
        <authorList>
            <person name="Starns D."/>
            <person name="Oshima K."/>
            <person name="Suda W."/>
            <person name="Iino T."/>
            <person name="Yuki M."/>
            <person name="Inoue J."/>
            <person name="Kitamura K."/>
            <person name="Iida T."/>
            <person name="Darby A."/>
            <person name="Hattori M."/>
            <person name="Ohkuma M."/>
        </authorList>
    </citation>
    <scope>NUCLEOTIDE SEQUENCE [LARGE SCALE GENOMIC DNA]</scope>
    <source>
        <strain evidence="1 2">JCM 21142</strain>
    </source>
</reference>
<accession>W7YBQ6</accession>
<dbReference type="STRING" id="869213.GCA_000517085_03509"/>
<evidence type="ECO:0000313" key="2">
    <source>
        <dbReference type="Proteomes" id="UP000019402"/>
    </source>
</evidence>
<keyword evidence="2" id="KW-1185">Reference proteome</keyword>
<evidence type="ECO:0000313" key="1">
    <source>
        <dbReference type="EMBL" id="GAF01881.1"/>
    </source>
</evidence>
<sequence>MFVFNTTFVIQASKFQQWEQWLNNTYKPLTKNMIPMCDIGTYEVMTSENKDERTVSVQCKVSTPSDLETIHKQSPMVLGQMSSEFGQDVLYFSTILKSL</sequence>
<evidence type="ECO:0008006" key="3">
    <source>
        <dbReference type="Google" id="ProtNLM"/>
    </source>
</evidence>
<dbReference type="OrthoDB" id="1121837at2"/>